<evidence type="ECO:0000313" key="8">
    <source>
        <dbReference type="EMBL" id="SFE11975.1"/>
    </source>
</evidence>
<evidence type="ECO:0000259" key="7">
    <source>
        <dbReference type="Pfam" id="PF00361"/>
    </source>
</evidence>
<dbReference type="EC" id="7.1.1.-" evidence="5"/>
<keyword evidence="5" id="KW-1278">Translocase</keyword>
<evidence type="ECO:0000313" key="9">
    <source>
        <dbReference type="Proteomes" id="UP000199477"/>
    </source>
</evidence>
<feature type="transmembrane region" description="Helical" evidence="5">
    <location>
        <begin position="45"/>
        <end position="62"/>
    </location>
</feature>
<comment type="function">
    <text evidence="5">NDH-1 shuttles electrons from NADH, via FMN and iron-sulfur (Fe-S) centers, to quinones in the respiratory chain. The immediate electron acceptor for the enzyme in this species is believed to be ubiquinone. Couples the redox reaction to proton translocation (for every two electrons transferred, four hydrogen ions are translocated across the cytoplasmic membrane), and thus conserves the redox energy in a proton gradient.</text>
</comment>
<keyword evidence="5" id="KW-1003">Cell membrane</keyword>
<dbReference type="Pfam" id="PF00361">
    <property type="entry name" value="Proton_antipo_M"/>
    <property type="match status" value="1"/>
</dbReference>
<dbReference type="RefSeq" id="WP_026634428.1">
    <property type="nucleotide sequence ID" value="NZ_FONH01000001.1"/>
</dbReference>
<dbReference type="InterPro" id="IPR010096">
    <property type="entry name" value="NADH-Q_OxRdtase_suN/2"/>
</dbReference>
<dbReference type="InterPro" id="IPR001750">
    <property type="entry name" value="ND/Mrp_TM"/>
</dbReference>
<feature type="transmembrane region" description="Helical" evidence="5">
    <location>
        <begin position="376"/>
        <end position="399"/>
    </location>
</feature>
<comment type="subunit">
    <text evidence="5">NDH-1 is composed of 14 different subunits. Subunits NuoA, H, J, K, L, M, N constitute the membrane sector of the complex.</text>
</comment>
<keyword evidence="5" id="KW-0813">Transport</keyword>
<comment type="similarity">
    <text evidence="5">Belongs to the complex I subunit 2 family.</text>
</comment>
<comment type="subcellular location">
    <subcellularLocation>
        <location evidence="5">Cell membrane</location>
        <topology evidence="5">Multi-pass membrane protein</topology>
    </subcellularLocation>
    <subcellularLocation>
        <location evidence="1">Endomembrane system</location>
        <topology evidence="1">Multi-pass membrane protein</topology>
    </subcellularLocation>
    <subcellularLocation>
        <location evidence="6">Membrane</location>
        <topology evidence="6">Multi-pass membrane protein</topology>
    </subcellularLocation>
</comment>
<feature type="domain" description="NADH:quinone oxidoreductase/Mrp antiporter transmembrane" evidence="7">
    <location>
        <begin position="132"/>
        <end position="425"/>
    </location>
</feature>
<dbReference type="PANTHER" id="PTHR22773">
    <property type="entry name" value="NADH DEHYDROGENASE"/>
    <property type="match status" value="1"/>
</dbReference>
<organism evidence="8 9">
    <name type="scientific">Dyella marensis</name>
    <dbReference type="NCBI Taxonomy" id="500610"/>
    <lineage>
        <taxon>Bacteria</taxon>
        <taxon>Pseudomonadati</taxon>
        <taxon>Pseudomonadota</taxon>
        <taxon>Gammaproteobacteria</taxon>
        <taxon>Lysobacterales</taxon>
        <taxon>Rhodanobacteraceae</taxon>
        <taxon>Dyella</taxon>
    </lineage>
</organism>
<gene>
    <name evidence="5" type="primary">nuoN</name>
    <name evidence="8" type="ORF">SAMN02799615_00418</name>
</gene>
<keyword evidence="2 5" id="KW-0812">Transmembrane</keyword>
<proteinExistence type="inferred from homology"/>
<evidence type="ECO:0000256" key="5">
    <source>
        <dbReference type="HAMAP-Rule" id="MF_00445"/>
    </source>
</evidence>
<dbReference type="GO" id="GO:0042773">
    <property type="term" value="P:ATP synthesis coupled electron transport"/>
    <property type="evidence" value="ECO:0007669"/>
    <property type="project" value="InterPro"/>
</dbReference>
<feature type="transmembrane region" description="Helical" evidence="5">
    <location>
        <begin position="211"/>
        <end position="234"/>
    </location>
</feature>
<dbReference type="NCBIfam" id="TIGR01770">
    <property type="entry name" value="NDH_I_N"/>
    <property type="match status" value="1"/>
</dbReference>
<dbReference type="Proteomes" id="UP000199477">
    <property type="component" value="Unassembled WGS sequence"/>
</dbReference>
<keyword evidence="3 5" id="KW-1133">Transmembrane helix</keyword>
<accession>A0A1I1XX94</accession>
<dbReference type="HAMAP" id="MF_00445">
    <property type="entry name" value="NDH1_NuoN_1"/>
    <property type="match status" value="1"/>
</dbReference>
<dbReference type="GO" id="GO:0050136">
    <property type="term" value="F:NADH dehydrogenase (quinone) (non-electrogenic) activity"/>
    <property type="evidence" value="ECO:0007669"/>
    <property type="project" value="UniProtKB-UniRule"/>
</dbReference>
<keyword evidence="5" id="KW-0520">NAD</keyword>
<comment type="catalytic activity">
    <reaction evidence="5">
        <text>a quinone + NADH + 5 H(+)(in) = a quinol + NAD(+) + 4 H(+)(out)</text>
        <dbReference type="Rhea" id="RHEA:57888"/>
        <dbReference type="ChEBI" id="CHEBI:15378"/>
        <dbReference type="ChEBI" id="CHEBI:24646"/>
        <dbReference type="ChEBI" id="CHEBI:57540"/>
        <dbReference type="ChEBI" id="CHEBI:57945"/>
        <dbReference type="ChEBI" id="CHEBI:132124"/>
    </reaction>
</comment>
<dbReference type="GO" id="GO:0008137">
    <property type="term" value="F:NADH dehydrogenase (ubiquinone) activity"/>
    <property type="evidence" value="ECO:0007669"/>
    <property type="project" value="InterPro"/>
</dbReference>
<dbReference type="EMBL" id="FONH01000001">
    <property type="protein sequence ID" value="SFE11975.1"/>
    <property type="molecule type" value="Genomic_DNA"/>
</dbReference>
<dbReference type="GO" id="GO:0048038">
    <property type="term" value="F:quinone binding"/>
    <property type="evidence" value="ECO:0007669"/>
    <property type="project" value="UniProtKB-KW"/>
</dbReference>
<evidence type="ECO:0000256" key="2">
    <source>
        <dbReference type="ARBA" id="ARBA00022692"/>
    </source>
</evidence>
<feature type="transmembrane region" description="Helical" evidence="5">
    <location>
        <begin position="167"/>
        <end position="191"/>
    </location>
</feature>
<feature type="transmembrane region" description="Helical" evidence="5">
    <location>
        <begin position="278"/>
        <end position="299"/>
    </location>
</feature>
<feature type="transmembrane region" description="Helical" evidence="5">
    <location>
        <begin position="6"/>
        <end position="25"/>
    </location>
</feature>
<keyword evidence="5" id="KW-0830">Ubiquinone</keyword>
<dbReference type="GO" id="GO:0012505">
    <property type="term" value="C:endomembrane system"/>
    <property type="evidence" value="ECO:0007669"/>
    <property type="project" value="UniProtKB-SubCell"/>
</dbReference>
<dbReference type="GO" id="GO:0005886">
    <property type="term" value="C:plasma membrane"/>
    <property type="evidence" value="ECO:0007669"/>
    <property type="project" value="UniProtKB-SubCell"/>
</dbReference>
<keyword evidence="9" id="KW-1185">Reference proteome</keyword>
<evidence type="ECO:0000256" key="6">
    <source>
        <dbReference type="RuleBase" id="RU000320"/>
    </source>
</evidence>
<feature type="transmembrane region" description="Helical" evidence="5">
    <location>
        <begin position="458"/>
        <end position="477"/>
    </location>
</feature>
<feature type="transmembrane region" description="Helical" evidence="5">
    <location>
        <begin position="306"/>
        <end position="327"/>
    </location>
</feature>
<dbReference type="STRING" id="500610.SAMN02799615_00418"/>
<keyword evidence="4 5" id="KW-0472">Membrane</keyword>
<feature type="transmembrane region" description="Helical" evidence="5">
    <location>
        <begin position="246"/>
        <end position="266"/>
    </location>
</feature>
<feature type="transmembrane region" description="Helical" evidence="5">
    <location>
        <begin position="333"/>
        <end position="355"/>
    </location>
</feature>
<dbReference type="AlphaFoldDB" id="A0A1I1XX94"/>
<evidence type="ECO:0000256" key="3">
    <source>
        <dbReference type="ARBA" id="ARBA00022989"/>
    </source>
</evidence>
<reference evidence="9" key="1">
    <citation type="submission" date="2016-10" db="EMBL/GenBank/DDBJ databases">
        <authorList>
            <person name="Varghese N."/>
            <person name="Submissions S."/>
        </authorList>
    </citation>
    <scope>NUCLEOTIDE SEQUENCE [LARGE SCALE GENOMIC DNA]</scope>
    <source>
        <strain evidence="9">UNC178MFTsu3.1</strain>
    </source>
</reference>
<dbReference type="NCBIfam" id="NF004442">
    <property type="entry name" value="PRK05777.1-5"/>
    <property type="match status" value="1"/>
</dbReference>
<name>A0A1I1XX94_9GAMM</name>
<evidence type="ECO:0000256" key="4">
    <source>
        <dbReference type="ARBA" id="ARBA00023136"/>
    </source>
</evidence>
<evidence type="ECO:0000256" key="1">
    <source>
        <dbReference type="ARBA" id="ARBA00004127"/>
    </source>
</evidence>
<feature type="transmembrane region" description="Helical" evidence="5">
    <location>
        <begin position="82"/>
        <end position="101"/>
    </location>
</feature>
<keyword evidence="5" id="KW-0874">Quinone</keyword>
<sequence>MPNLNDILIMLPELYLVAAACLLLLVDAFMKAEQPVLLGLNGREVLHWTSILVVLVAIYLVISGQPEQPVRAFGGMFVRDGVAEILKVFALLCVALIFIYARSYLADRKLFVGEFYTLMIFAVIGVMLLVSAGNLITVYLGLELLTLSSYALVALNRDSKLSSEAAVKYFVLGALASGMLLYGMSMVYGATATLDLATLHNAAAHTGVPNLLLFGLIFMIIGIGFKLGAAPFHMWIPDVYQGSPTAVTIFIGSAPKLAAFGMAYRLLESGLGDLSAHWQQMLAALAVLSLAIGNLVAIVQTNLKRLLAYSTISHMGYLLLGLVNAGPEGYASALFYAISYALMGTAAFGVILALARAGFECEEIDDLKGLNQRSPWMAFLMMLVMFSLAGVPPLFGFFAKFLVLQSAIHAGMLWLAIVGAVFAIIGLYYYLRVVKVMYFDAPVEGTELKPQRDPAMRLVLSLNALTLLVLGLYWGPLLGWCKSVFPG</sequence>
<feature type="transmembrane region" description="Helical" evidence="5">
    <location>
        <begin position="411"/>
        <end position="431"/>
    </location>
</feature>
<protein>
    <recommendedName>
        <fullName evidence="5">NADH-quinone oxidoreductase subunit N</fullName>
        <ecNumber evidence="5">7.1.1.-</ecNumber>
    </recommendedName>
    <alternativeName>
        <fullName evidence="5">NADH dehydrogenase I subunit N</fullName>
    </alternativeName>
    <alternativeName>
        <fullName evidence="5">NDH-1 subunit N</fullName>
    </alternativeName>
</protein>